<organism evidence="2 3">
    <name type="scientific">Aerolutibacter ruishenii</name>
    <dbReference type="NCBI Taxonomy" id="686800"/>
    <lineage>
        <taxon>Bacteria</taxon>
        <taxon>Pseudomonadati</taxon>
        <taxon>Pseudomonadota</taxon>
        <taxon>Gammaproteobacteria</taxon>
        <taxon>Lysobacterales</taxon>
        <taxon>Lysobacteraceae</taxon>
        <taxon>Aerolutibacter</taxon>
    </lineage>
</organism>
<reference evidence="2 3" key="1">
    <citation type="journal article" date="2015" name="Stand. Genomic Sci.">
        <title>Genomic Encyclopedia of Bacterial and Archaeal Type Strains, Phase III: the genomes of soil and plant-associated and newly described type strains.</title>
        <authorList>
            <person name="Whitman W.B."/>
            <person name="Woyke T."/>
            <person name="Klenk H.P."/>
            <person name="Zhou Y."/>
            <person name="Lilburn T.G."/>
            <person name="Beck B.J."/>
            <person name="De Vos P."/>
            <person name="Vandamme P."/>
            <person name="Eisen J.A."/>
            <person name="Garrity G."/>
            <person name="Hugenholtz P."/>
            <person name="Kyrpides N.C."/>
        </authorList>
    </citation>
    <scope>NUCLEOTIDE SEQUENCE [LARGE SCALE GENOMIC DNA]</scope>
    <source>
        <strain evidence="2 3">CGMCC 1.10136</strain>
    </source>
</reference>
<evidence type="ECO:0000313" key="2">
    <source>
        <dbReference type="EMBL" id="TWI12661.1"/>
    </source>
</evidence>
<dbReference type="EMBL" id="VLKP01000003">
    <property type="protein sequence ID" value="TWI12661.1"/>
    <property type="molecule type" value="Genomic_DNA"/>
</dbReference>
<protein>
    <submittedName>
        <fullName evidence="2">ABC-2 type transport system permease protein</fullName>
    </submittedName>
</protein>
<name>A0A562LYD7_9GAMM</name>
<keyword evidence="1" id="KW-1133">Transmembrane helix</keyword>
<evidence type="ECO:0000256" key="1">
    <source>
        <dbReference type="SAM" id="Phobius"/>
    </source>
</evidence>
<keyword evidence="3" id="KW-1185">Reference proteome</keyword>
<proteinExistence type="predicted"/>
<evidence type="ECO:0000313" key="3">
    <source>
        <dbReference type="Proteomes" id="UP000316471"/>
    </source>
</evidence>
<comment type="caution">
    <text evidence="2">The sequence shown here is derived from an EMBL/GenBank/DDBJ whole genome shotgun (WGS) entry which is preliminary data.</text>
</comment>
<gene>
    <name evidence="2" type="ORF">IP93_01006</name>
</gene>
<dbReference type="AlphaFoldDB" id="A0A562LYD7"/>
<keyword evidence="1" id="KW-0812">Transmembrane</keyword>
<accession>A0A562LYD7</accession>
<feature type="transmembrane region" description="Helical" evidence="1">
    <location>
        <begin position="39"/>
        <end position="56"/>
    </location>
</feature>
<sequence length="63" mass="6763">MAPGTWFDAARIGPIEGPQAVHTLVSLQTTYSTLASPSLWIGVVAGALMLVGAIRLRRWRDEG</sequence>
<keyword evidence="1" id="KW-0472">Membrane</keyword>
<dbReference type="Proteomes" id="UP000316471">
    <property type="component" value="Unassembled WGS sequence"/>
</dbReference>